<organism evidence="1 2">
    <name type="scientific">Actinopolymorpha pittospori</name>
    <dbReference type="NCBI Taxonomy" id="648752"/>
    <lineage>
        <taxon>Bacteria</taxon>
        <taxon>Bacillati</taxon>
        <taxon>Actinomycetota</taxon>
        <taxon>Actinomycetes</taxon>
        <taxon>Propionibacteriales</taxon>
        <taxon>Actinopolymorphaceae</taxon>
        <taxon>Actinopolymorpha</taxon>
    </lineage>
</organism>
<sequence>MAVRFSAGGVLRVPLADDRFAYAVMLEVFPYIAFYPAASALNDQRPPGESPLFILMVERGAYSRDGWGPILFRLDKKDLPSIPLFFWQDVVDPNQCTLVDPLGNEREVSPAECIDLERVAVWAADHVEGRLEDYYAGRPNVTAESLRVELG</sequence>
<evidence type="ECO:0000313" key="2">
    <source>
        <dbReference type="Proteomes" id="UP000638648"/>
    </source>
</evidence>
<keyword evidence="2" id="KW-1185">Reference proteome</keyword>
<dbReference type="RefSeq" id="WP_192757191.1">
    <property type="nucleotide sequence ID" value="NZ_BAABJL010000138.1"/>
</dbReference>
<protein>
    <submittedName>
        <fullName evidence="1">Uncharacterized protein</fullName>
    </submittedName>
</protein>
<reference evidence="1" key="1">
    <citation type="submission" date="2020-10" db="EMBL/GenBank/DDBJ databases">
        <title>Sequencing the genomes of 1000 actinobacteria strains.</title>
        <authorList>
            <person name="Klenk H.-P."/>
        </authorList>
    </citation>
    <scope>NUCLEOTIDE SEQUENCE</scope>
    <source>
        <strain evidence="1">DSM 45354</strain>
    </source>
</reference>
<proteinExistence type="predicted"/>
<evidence type="ECO:0000313" key="1">
    <source>
        <dbReference type="EMBL" id="MBE1605587.1"/>
    </source>
</evidence>
<name>A0A927MSN7_9ACTN</name>
<dbReference type="Proteomes" id="UP000638648">
    <property type="component" value="Unassembled WGS sequence"/>
</dbReference>
<accession>A0A927MSN7</accession>
<dbReference type="EMBL" id="JADBEM010000001">
    <property type="protein sequence ID" value="MBE1605587.1"/>
    <property type="molecule type" value="Genomic_DNA"/>
</dbReference>
<comment type="caution">
    <text evidence="1">The sequence shown here is derived from an EMBL/GenBank/DDBJ whole genome shotgun (WGS) entry which is preliminary data.</text>
</comment>
<gene>
    <name evidence="1" type="ORF">HEB94_002435</name>
</gene>
<dbReference type="AlphaFoldDB" id="A0A927MSN7"/>